<dbReference type="InterPro" id="IPR003661">
    <property type="entry name" value="HisK_dim/P_dom"/>
</dbReference>
<evidence type="ECO:0000256" key="6">
    <source>
        <dbReference type="ARBA" id="ARBA00022692"/>
    </source>
</evidence>
<dbReference type="EC" id="2.7.13.3" evidence="3"/>
<comment type="catalytic activity">
    <reaction evidence="1">
        <text>ATP + protein L-histidine = ADP + protein N-phospho-L-histidine.</text>
        <dbReference type="EC" id="2.7.13.3"/>
    </reaction>
</comment>
<dbReference type="Pfam" id="PF00512">
    <property type="entry name" value="HisKA"/>
    <property type="match status" value="1"/>
</dbReference>
<dbReference type="PROSITE" id="PS50885">
    <property type="entry name" value="HAMP"/>
    <property type="match status" value="1"/>
</dbReference>
<feature type="transmembrane region" description="Helical" evidence="10">
    <location>
        <begin position="14"/>
        <end position="34"/>
    </location>
</feature>
<dbReference type="RefSeq" id="WP_155444450.1">
    <property type="nucleotide sequence ID" value="NZ_JAOQNR010000001.1"/>
</dbReference>
<dbReference type="Pfam" id="PF02518">
    <property type="entry name" value="HATPase_c"/>
    <property type="match status" value="1"/>
</dbReference>
<accession>A0A6N8DJ15</accession>
<dbReference type="CDD" id="cd00082">
    <property type="entry name" value="HisKA"/>
    <property type="match status" value="1"/>
</dbReference>
<evidence type="ECO:0000259" key="12">
    <source>
        <dbReference type="PROSITE" id="PS50885"/>
    </source>
</evidence>
<keyword evidence="10" id="KW-0472">Membrane</keyword>
<dbReference type="GO" id="GO:0016020">
    <property type="term" value="C:membrane"/>
    <property type="evidence" value="ECO:0007669"/>
    <property type="project" value="UniProtKB-SubCell"/>
</dbReference>
<dbReference type="PROSITE" id="PS50109">
    <property type="entry name" value="HIS_KIN"/>
    <property type="match status" value="1"/>
</dbReference>
<evidence type="ECO:0000256" key="1">
    <source>
        <dbReference type="ARBA" id="ARBA00000085"/>
    </source>
</evidence>
<evidence type="ECO:0000256" key="2">
    <source>
        <dbReference type="ARBA" id="ARBA00004370"/>
    </source>
</evidence>
<feature type="transmembrane region" description="Helical" evidence="10">
    <location>
        <begin position="168"/>
        <end position="188"/>
    </location>
</feature>
<evidence type="ECO:0000256" key="8">
    <source>
        <dbReference type="ARBA" id="ARBA00022989"/>
    </source>
</evidence>
<dbReference type="Gene3D" id="3.30.565.10">
    <property type="entry name" value="Histidine kinase-like ATPase, C-terminal domain"/>
    <property type="match status" value="1"/>
</dbReference>
<protein>
    <recommendedName>
        <fullName evidence="3">histidine kinase</fullName>
        <ecNumber evidence="3">2.7.13.3</ecNumber>
    </recommendedName>
</protein>
<proteinExistence type="predicted"/>
<dbReference type="InterPro" id="IPR050428">
    <property type="entry name" value="TCS_sensor_his_kinase"/>
</dbReference>
<dbReference type="SUPFAM" id="SSF55874">
    <property type="entry name" value="ATPase domain of HSP90 chaperone/DNA topoisomerase II/histidine kinase"/>
    <property type="match status" value="1"/>
</dbReference>
<keyword evidence="6 10" id="KW-0812">Transmembrane</keyword>
<evidence type="ECO:0000256" key="10">
    <source>
        <dbReference type="SAM" id="Phobius"/>
    </source>
</evidence>
<dbReference type="Gene3D" id="1.10.287.130">
    <property type="match status" value="1"/>
</dbReference>
<comment type="subcellular location">
    <subcellularLocation>
        <location evidence="2">Membrane</location>
    </subcellularLocation>
</comment>
<dbReference type="OrthoDB" id="9809329at2"/>
<keyword evidence="8 10" id="KW-1133">Transmembrane helix</keyword>
<dbReference type="InterPro" id="IPR003594">
    <property type="entry name" value="HATPase_dom"/>
</dbReference>
<comment type="caution">
    <text evidence="13">The sequence shown here is derived from an EMBL/GenBank/DDBJ whole genome shotgun (WGS) entry which is preliminary data.</text>
</comment>
<dbReference type="InterPro" id="IPR003660">
    <property type="entry name" value="HAMP_dom"/>
</dbReference>
<dbReference type="SMART" id="SM00387">
    <property type="entry name" value="HATPase_c"/>
    <property type="match status" value="1"/>
</dbReference>
<reference evidence="13 14" key="1">
    <citation type="submission" date="2019-11" db="EMBL/GenBank/DDBJ databases">
        <title>Whole-genome sequence of a Rhodoblastus acidophilus DSM 142.</title>
        <authorList>
            <person name="Kyndt J.A."/>
            <person name="Meyer T.E."/>
        </authorList>
    </citation>
    <scope>NUCLEOTIDE SEQUENCE [LARGE SCALE GENOMIC DNA]</scope>
    <source>
        <strain evidence="13 14">DSM 142</strain>
    </source>
</reference>
<organism evidence="13 14">
    <name type="scientific">Rhodoblastus acidophilus</name>
    <name type="common">Rhodopseudomonas acidophila</name>
    <dbReference type="NCBI Taxonomy" id="1074"/>
    <lineage>
        <taxon>Bacteria</taxon>
        <taxon>Pseudomonadati</taxon>
        <taxon>Pseudomonadota</taxon>
        <taxon>Alphaproteobacteria</taxon>
        <taxon>Hyphomicrobiales</taxon>
        <taxon>Rhodoblastaceae</taxon>
        <taxon>Rhodoblastus</taxon>
    </lineage>
</organism>
<evidence type="ECO:0000256" key="3">
    <source>
        <dbReference type="ARBA" id="ARBA00012438"/>
    </source>
</evidence>
<dbReference type="InterPro" id="IPR005467">
    <property type="entry name" value="His_kinase_dom"/>
</dbReference>
<evidence type="ECO:0000256" key="9">
    <source>
        <dbReference type="ARBA" id="ARBA00023012"/>
    </source>
</evidence>
<feature type="domain" description="HAMP" evidence="12">
    <location>
        <begin position="188"/>
        <end position="241"/>
    </location>
</feature>
<keyword evidence="5" id="KW-0808">Transferase</keyword>
<dbReference type="EMBL" id="WNKS01000001">
    <property type="protein sequence ID" value="MTV29806.1"/>
    <property type="molecule type" value="Genomic_DNA"/>
</dbReference>
<keyword evidence="4" id="KW-0597">Phosphoprotein</keyword>
<sequence>MSQPSLVGLVVRRIAFFAALAMLAQLAGIFLEYWSDNETLERYAIGTETEALARGVSDEKGRAAFQLPPDLRARYGGENSGYVVRVRTAAGVQLYSNCDSACETLFPQIDVAPLVFWMRQVKPGEPLQVAGGRVVVEQPEPVMIEIAVIDDHDGMMARAFAQEVIDHMLLPMSLMLVFVLGATIFSVAQSLRPVQDAARKVAQLDPRAESASLPTADMPREIAEFTQAVNAAFERAAELMRSQRLLTSAISHEVRTPLAVARLELEKIADPRARKVEEDLEALNHLVEQLTDLARVESARLATFEEIDPATLAGQVVGDLADLVYRAGKSIVFAEKGAKPFKGHPALVENALRNLIENAVRHTPEGAEIRVEVGPGAVLAVIDDGGRRASPAAELASGAGRGLGLKIVARIAAIHCAAFDWRRVPESGVVAKLDFAPKQATSGPAAVPARQSR</sequence>
<evidence type="ECO:0000313" key="14">
    <source>
        <dbReference type="Proteomes" id="UP000439113"/>
    </source>
</evidence>
<dbReference type="PANTHER" id="PTHR45436">
    <property type="entry name" value="SENSOR HISTIDINE KINASE YKOH"/>
    <property type="match status" value="1"/>
</dbReference>
<evidence type="ECO:0000313" key="13">
    <source>
        <dbReference type="EMBL" id="MTV29806.1"/>
    </source>
</evidence>
<dbReference type="GO" id="GO:0000155">
    <property type="term" value="F:phosphorelay sensor kinase activity"/>
    <property type="evidence" value="ECO:0007669"/>
    <property type="project" value="InterPro"/>
</dbReference>
<dbReference type="SUPFAM" id="SSF47384">
    <property type="entry name" value="Homodimeric domain of signal transducing histidine kinase"/>
    <property type="match status" value="1"/>
</dbReference>
<evidence type="ECO:0000256" key="5">
    <source>
        <dbReference type="ARBA" id="ARBA00022679"/>
    </source>
</evidence>
<evidence type="ECO:0000256" key="7">
    <source>
        <dbReference type="ARBA" id="ARBA00022777"/>
    </source>
</evidence>
<dbReference type="AlphaFoldDB" id="A0A6N8DJ15"/>
<dbReference type="InterPro" id="IPR036890">
    <property type="entry name" value="HATPase_C_sf"/>
</dbReference>
<gene>
    <name evidence="13" type="ORF">GJ654_02220</name>
</gene>
<dbReference type="PANTHER" id="PTHR45436:SF5">
    <property type="entry name" value="SENSOR HISTIDINE KINASE TRCS"/>
    <property type="match status" value="1"/>
</dbReference>
<name>A0A6N8DJ15_RHOAC</name>
<evidence type="ECO:0000256" key="4">
    <source>
        <dbReference type="ARBA" id="ARBA00022553"/>
    </source>
</evidence>
<dbReference type="InterPro" id="IPR036097">
    <property type="entry name" value="HisK_dim/P_sf"/>
</dbReference>
<dbReference type="Proteomes" id="UP000439113">
    <property type="component" value="Unassembled WGS sequence"/>
</dbReference>
<keyword evidence="7 13" id="KW-0418">Kinase</keyword>
<dbReference type="SMART" id="SM00388">
    <property type="entry name" value="HisKA"/>
    <property type="match status" value="1"/>
</dbReference>
<evidence type="ECO:0000259" key="11">
    <source>
        <dbReference type="PROSITE" id="PS50109"/>
    </source>
</evidence>
<feature type="domain" description="Histidine kinase" evidence="11">
    <location>
        <begin position="249"/>
        <end position="439"/>
    </location>
</feature>
<keyword evidence="9" id="KW-0902">Two-component regulatory system</keyword>